<dbReference type="Gene3D" id="3.40.720.10">
    <property type="entry name" value="Alkaline Phosphatase, subunit A"/>
    <property type="match status" value="1"/>
</dbReference>
<dbReference type="SUPFAM" id="SSF53649">
    <property type="entry name" value="Alkaline phosphatase-like"/>
    <property type="match status" value="1"/>
</dbReference>
<dbReference type="RefSeq" id="WP_239204292.1">
    <property type="nucleotide sequence ID" value="NZ_JAKRDW010000001.1"/>
</dbReference>
<dbReference type="EMBL" id="JAUKFM010000001">
    <property type="protein sequence ID" value="MDN8619073.1"/>
    <property type="molecule type" value="Genomic_DNA"/>
</dbReference>
<sequence length="104" mass="11962">MQVRYPHKPSDTLYSEASPAAWAAHNKDRDKLQDISREMLGSAFDLVMAAGHPFYDNDHQKVDTPDYSFMYEDDYAKLSGGETDWNYFESNDDFKKMAQGDVKP</sequence>
<protein>
    <submittedName>
        <fullName evidence="1">Uncharacterized protein</fullName>
    </submittedName>
</protein>
<dbReference type="Proteomes" id="UP001174347">
    <property type="component" value="Unassembled WGS sequence"/>
</dbReference>
<evidence type="ECO:0000313" key="1">
    <source>
        <dbReference type="EMBL" id="MDN8619073.1"/>
    </source>
</evidence>
<evidence type="ECO:0000313" key="2">
    <source>
        <dbReference type="Proteomes" id="UP001174347"/>
    </source>
</evidence>
<organism evidence="1 2">
    <name type="scientific">Corynebacterium kefirresidentii</name>
    <dbReference type="NCBI Taxonomy" id="1979527"/>
    <lineage>
        <taxon>Bacteria</taxon>
        <taxon>Bacillati</taxon>
        <taxon>Actinomycetota</taxon>
        <taxon>Actinomycetes</taxon>
        <taxon>Mycobacteriales</taxon>
        <taxon>Corynebacteriaceae</taxon>
        <taxon>Corynebacterium</taxon>
    </lineage>
</organism>
<dbReference type="InterPro" id="IPR017850">
    <property type="entry name" value="Alkaline_phosphatase_core_sf"/>
</dbReference>
<gene>
    <name evidence="1" type="ORF">Q0N36_00515</name>
</gene>
<keyword evidence="2" id="KW-1185">Reference proteome</keyword>
<accession>A0ABT8Q2E1</accession>
<comment type="caution">
    <text evidence="1">The sequence shown here is derived from an EMBL/GenBank/DDBJ whole genome shotgun (WGS) entry which is preliminary data.</text>
</comment>
<name>A0ABT8Q2E1_9CORY</name>
<proteinExistence type="predicted"/>
<reference evidence="1" key="1">
    <citation type="submission" date="2023-07" db="EMBL/GenBank/DDBJ databases">
        <title>Insights into the diversity of cutaneous corynebacteria.</title>
        <authorList>
            <person name="Bruggemann H."/>
            <person name="Poehlein A."/>
        </authorList>
    </citation>
    <scope>NUCLEOTIDE SEQUENCE</scope>
    <source>
        <strain evidence="1">P7_F1</strain>
    </source>
</reference>